<organism evidence="2">
    <name type="scientific">marine sediment metagenome</name>
    <dbReference type="NCBI Taxonomy" id="412755"/>
    <lineage>
        <taxon>unclassified sequences</taxon>
        <taxon>metagenomes</taxon>
        <taxon>ecological metagenomes</taxon>
    </lineage>
</organism>
<proteinExistence type="predicted"/>
<sequence>MGLKERIRQVLGKDKQEKPSNPASSPVLPLNTFKMHRTLWKIGGVEVKEVSKTTYTVKAQFTNLGETPCELEVRLCLKDKYKLENLGKRHQTLVYPSQTITLKDTIETHPHFVPAYFQVKGLDSYYSFNLIVHTTPMTVTPKSPPRRKKNAA</sequence>
<evidence type="ECO:0000256" key="1">
    <source>
        <dbReference type="SAM" id="MobiDB-lite"/>
    </source>
</evidence>
<dbReference type="EMBL" id="LAZR01017103">
    <property type="protein sequence ID" value="KKM01784.1"/>
    <property type="molecule type" value="Genomic_DNA"/>
</dbReference>
<accession>A0A0F9GSK6</accession>
<comment type="caution">
    <text evidence="2">The sequence shown here is derived from an EMBL/GenBank/DDBJ whole genome shotgun (WGS) entry which is preliminary data.</text>
</comment>
<gene>
    <name evidence="2" type="ORF">LCGC14_1791030</name>
</gene>
<feature type="region of interest" description="Disordered" evidence="1">
    <location>
        <begin position="1"/>
        <end position="27"/>
    </location>
</feature>
<feature type="compositionally biased region" description="Basic and acidic residues" evidence="1">
    <location>
        <begin position="1"/>
        <end position="18"/>
    </location>
</feature>
<protein>
    <submittedName>
        <fullName evidence="2">Uncharacterized protein</fullName>
    </submittedName>
</protein>
<reference evidence="2" key="1">
    <citation type="journal article" date="2015" name="Nature">
        <title>Complex archaea that bridge the gap between prokaryotes and eukaryotes.</title>
        <authorList>
            <person name="Spang A."/>
            <person name="Saw J.H."/>
            <person name="Jorgensen S.L."/>
            <person name="Zaremba-Niedzwiedzka K."/>
            <person name="Martijn J."/>
            <person name="Lind A.E."/>
            <person name="van Eijk R."/>
            <person name="Schleper C."/>
            <person name="Guy L."/>
            <person name="Ettema T.J."/>
        </authorList>
    </citation>
    <scope>NUCLEOTIDE SEQUENCE</scope>
</reference>
<evidence type="ECO:0000313" key="2">
    <source>
        <dbReference type="EMBL" id="KKM01784.1"/>
    </source>
</evidence>
<name>A0A0F9GSK6_9ZZZZ</name>
<dbReference type="AlphaFoldDB" id="A0A0F9GSK6"/>